<evidence type="ECO:0000259" key="2">
    <source>
        <dbReference type="Pfam" id="PF13568"/>
    </source>
</evidence>
<gene>
    <name evidence="3" type="ORF">GCM10022216_19260</name>
</gene>
<name>A0ABP7YRM9_9SPHI</name>
<feature type="signal peptide" evidence="1">
    <location>
        <begin position="1"/>
        <end position="20"/>
    </location>
</feature>
<keyword evidence="1" id="KW-0732">Signal</keyword>
<feature type="chain" id="PRO_5045084192" description="Outer membrane protein beta-barrel domain-containing protein" evidence="1">
    <location>
        <begin position="21"/>
        <end position="212"/>
    </location>
</feature>
<accession>A0ABP7YRM9</accession>
<dbReference type="Proteomes" id="UP001500101">
    <property type="component" value="Unassembled WGS sequence"/>
</dbReference>
<protein>
    <recommendedName>
        <fullName evidence="2">Outer membrane protein beta-barrel domain-containing protein</fullName>
    </recommendedName>
</protein>
<organism evidence="3 4">
    <name type="scientific">Sphingobacterium kyonggiense</name>
    <dbReference type="NCBI Taxonomy" id="714075"/>
    <lineage>
        <taxon>Bacteria</taxon>
        <taxon>Pseudomonadati</taxon>
        <taxon>Bacteroidota</taxon>
        <taxon>Sphingobacteriia</taxon>
        <taxon>Sphingobacteriales</taxon>
        <taxon>Sphingobacteriaceae</taxon>
        <taxon>Sphingobacterium</taxon>
    </lineage>
</organism>
<comment type="caution">
    <text evidence="3">The sequence shown here is derived from an EMBL/GenBank/DDBJ whole genome shotgun (WGS) entry which is preliminary data.</text>
</comment>
<keyword evidence="4" id="KW-1185">Reference proteome</keyword>
<evidence type="ECO:0000256" key="1">
    <source>
        <dbReference type="SAM" id="SignalP"/>
    </source>
</evidence>
<reference evidence="4" key="1">
    <citation type="journal article" date="2019" name="Int. J. Syst. Evol. Microbiol.">
        <title>The Global Catalogue of Microorganisms (GCM) 10K type strain sequencing project: providing services to taxonomists for standard genome sequencing and annotation.</title>
        <authorList>
            <consortium name="The Broad Institute Genomics Platform"/>
            <consortium name="The Broad Institute Genome Sequencing Center for Infectious Disease"/>
            <person name="Wu L."/>
            <person name="Ma J."/>
        </authorList>
    </citation>
    <scope>NUCLEOTIDE SEQUENCE [LARGE SCALE GENOMIC DNA]</scope>
    <source>
        <strain evidence="4">JCM 16704</strain>
    </source>
</reference>
<dbReference type="Pfam" id="PF13568">
    <property type="entry name" value="OMP_b-brl_2"/>
    <property type="match status" value="1"/>
</dbReference>
<dbReference type="InterPro" id="IPR025665">
    <property type="entry name" value="Beta-barrel_OMP_2"/>
</dbReference>
<evidence type="ECO:0000313" key="3">
    <source>
        <dbReference type="EMBL" id="GAA4140306.1"/>
    </source>
</evidence>
<proteinExistence type="predicted"/>
<evidence type="ECO:0000313" key="4">
    <source>
        <dbReference type="Proteomes" id="UP001500101"/>
    </source>
</evidence>
<feature type="domain" description="Outer membrane protein beta-barrel" evidence="2">
    <location>
        <begin position="19"/>
        <end position="191"/>
    </location>
</feature>
<dbReference type="EMBL" id="BAAAZI010000007">
    <property type="protein sequence ID" value="GAA4140306.1"/>
    <property type="molecule type" value="Genomic_DNA"/>
</dbReference>
<dbReference type="RefSeq" id="WP_344674487.1">
    <property type="nucleotide sequence ID" value="NZ_BAAAZI010000007.1"/>
</dbReference>
<sequence>MKSLVLTIGALCLMLVGAQAQVSYGLKAGLNLAKYSEPIEEGLKDYEKNLPSFYVTGFADIPVATNFSVQPGLSLQGKGAKYEGEFEGVKGSININVMSLEIPVNAVYYIPAGTGNVFLGAGPYIGFNLSGKIKSKVDGGEDAGEETEDIKFSGDDKNMERIDAGLNFMLGYKLSNGFLINGGYNLGLTNLSTENDFKASNRVFSVGIGFQF</sequence>